<evidence type="ECO:0000313" key="1">
    <source>
        <dbReference type="EMBL" id="KAK7274990.1"/>
    </source>
</evidence>
<protein>
    <submittedName>
        <fullName evidence="1">Uncharacterized protein</fullName>
    </submittedName>
</protein>
<dbReference type="AlphaFoldDB" id="A0AAN9IF92"/>
<name>A0AAN9IF92_CROPI</name>
<organism evidence="1 2">
    <name type="scientific">Crotalaria pallida</name>
    <name type="common">Smooth rattlebox</name>
    <name type="synonym">Crotalaria striata</name>
    <dbReference type="NCBI Taxonomy" id="3830"/>
    <lineage>
        <taxon>Eukaryota</taxon>
        <taxon>Viridiplantae</taxon>
        <taxon>Streptophyta</taxon>
        <taxon>Embryophyta</taxon>
        <taxon>Tracheophyta</taxon>
        <taxon>Spermatophyta</taxon>
        <taxon>Magnoliopsida</taxon>
        <taxon>eudicotyledons</taxon>
        <taxon>Gunneridae</taxon>
        <taxon>Pentapetalae</taxon>
        <taxon>rosids</taxon>
        <taxon>fabids</taxon>
        <taxon>Fabales</taxon>
        <taxon>Fabaceae</taxon>
        <taxon>Papilionoideae</taxon>
        <taxon>50 kb inversion clade</taxon>
        <taxon>genistoids sensu lato</taxon>
        <taxon>core genistoids</taxon>
        <taxon>Crotalarieae</taxon>
        <taxon>Crotalaria</taxon>
    </lineage>
</organism>
<proteinExistence type="predicted"/>
<evidence type="ECO:0000313" key="2">
    <source>
        <dbReference type="Proteomes" id="UP001372338"/>
    </source>
</evidence>
<dbReference type="Proteomes" id="UP001372338">
    <property type="component" value="Unassembled WGS sequence"/>
</dbReference>
<sequence length="126" mass="13372">MTEKRTLTGAFDAEFSPPFDSKLRTLDVGSGISSPYRSTSLTPVPTLHHLLYFLSQTTVSRHLVGRCCLSPLLDTASRPSRLSLLDVDCSGSVVLVAIDAHAAGIGAPPTAAPLAGHYWPLLPDVC</sequence>
<keyword evidence="2" id="KW-1185">Reference proteome</keyword>
<reference evidence="1 2" key="1">
    <citation type="submission" date="2024-01" db="EMBL/GenBank/DDBJ databases">
        <title>The genomes of 5 underutilized Papilionoideae crops provide insights into root nodulation and disease resistanc.</title>
        <authorList>
            <person name="Yuan L."/>
        </authorList>
    </citation>
    <scope>NUCLEOTIDE SEQUENCE [LARGE SCALE GENOMIC DNA]</scope>
    <source>
        <strain evidence="1">ZHUSHIDOU_FW_LH</strain>
        <tissue evidence="1">Leaf</tissue>
    </source>
</reference>
<gene>
    <name evidence="1" type="ORF">RIF29_16096</name>
</gene>
<dbReference type="EMBL" id="JAYWIO010000003">
    <property type="protein sequence ID" value="KAK7274990.1"/>
    <property type="molecule type" value="Genomic_DNA"/>
</dbReference>
<accession>A0AAN9IF92</accession>
<comment type="caution">
    <text evidence="1">The sequence shown here is derived from an EMBL/GenBank/DDBJ whole genome shotgun (WGS) entry which is preliminary data.</text>
</comment>